<dbReference type="AlphaFoldDB" id="A0AAV4GGS4"/>
<keyword evidence="3" id="KW-1185">Reference proteome</keyword>
<name>A0AAV4GGS4_9GAST</name>
<feature type="region of interest" description="Disordered" evidence="1">
    <location>
        <begin position="41"/>
        <end position="68"/>
    </location>
</feature>
<evidence type="ECO:0000256" key="1">
    <source>
        <dbReference type="SAM" id="MobiDB-lite"/>
    </source>
</evidence>
<gene>
    <name evidence="2" type="ORF">ElyMa_004156700</name>
</gene>
<feature type="region of interest" description="Disordered" evidence="1">
    <location>
        <begin position="1"/>
        <end position="20"/>
    </location>
</feature>
<accession>A0AAV4GGS4</accession>
<dbReference type="Proteomes" id="UP000762676">
    <property type="component" value="Unassembled WGS sequence"/>
</dbReference>
<proteinExistence type="predicted"/>
<reference evidence="2 3" key="1">
    <citation type="journal article" date="2021" name="Elife">
        <title>Chloroplast acquisition without the gene transfer in kleptoplastic sea slugs, Plakobranchus ocellatus.</title>
        <authorList>
            <person name="Maeda T."/>
            <person name="Takahashi S."/>
            <person name="Yoshida T."/>
            <person name="Shimamura S."/>
            <person name="Takaki Y."/>
            <person name="Nagai Y."/>
            <person name="Toyoda A."/>
            <person name="Suzuki Y."/>
            <person name="Arimoto A."/>
            <person name="Ishii H."/>
            <person name="Satoh N."/>
            <person name="Nishiyama T."/>
            <person name="Hasebe M."/>
            <person name="Maruyama T."/>
            <person name="Minagawa J."/>
            <person name="Obokata J."/>
            <person name="Shigenobu S."/>
        </authorList>
    </citation>
    <scope>NUCLEOTIDE SEQUENCE [LARGE SCALE GENOMIC DNA]</scope>
</reference>
<dbReference type="EMBL" id="BMAT01008419">
    <property type="protein sequence ID" value="GFR84703.1"/>
    <property type="molecule type" value="Genomic_DNA"/>
</dbReference>
<feature type="compositionally biased region" description="Basic and acidic residues" evidence="1">
    <location>
        <begin position="41"/>
        <end position="52"/>
    </location>
</feature>
<sequence>MEEKTRQSRRSLTTSSREVWGRNKGVSSVLRLELASVHYKDDPGVSRQRDSDQAAAGHSGHSRAWGPINPITIIAQPTVLSTPLSLHDAR</sequence>
<comment type="caution">
    <text evidence="2">The sequence shown here is derived from an EMBL/GenBank/DDBJ whole genome shotgun (WGS) entry which is preliminary data.</text>
</comment>
<organism evidence="2 3">
    <name type="scientific">Elysia marginata</name>
    <dbReference type="NCBI Taxonomy" id="1093978"/>
    <lineage>
        <taxon>Eukaryota</taxon>
        <taxon>Metazoa</taxon>
        <taxon>Spiralia</taxon>
        <taxon>Lophotrochozoa</taxon>
        <taxon>Mollusca</taxon>
        <taxon>Gastropoda</taxon>
        <taxon>Heterobranchia</taxon>
        <taxon>Euthyneura</taxon>
        <taxon>Panpulmonata</taxon>
        <taxon>Sacoglossa</taxon>
        <taxon>Placobranchoidea</taxon>
        <taxon>Plakobranchidae</taxon>
        <taxon>Elysia</taxon>
    </lineage>
</organism>
<evidence type="ECO:0000313" key="3">
    <source>
        <dbReference type="Proteomes" id="UP000762676"/>
    </source>
</evidence>
<evidence type="ECO:0000313" key="2">
    <source>
        <dbReference type="EMBL" id="GFR84703.1"/>
    </source>
</evidence>
<protein>
    <submittedName>
        <fullName evidence="2">Uncharacterized protein</fullName>
    </submittedName>
</protein>